<dbReference type="EMBL" id="JAGHKP010000001">
    <property type="protein sequence ID" value="MBO9151832.1"/>
    <property type="molecule type" value="Genomic_DNA"/>
</dbReference>
<gene>
    <name evidence="1" type="ORF">J7I43_06405</name>
</gene>
<evidence type="ECO:0000313" key="2">
    <source>
        <dbReference type="Proteomes" id="UP000679126"/>
    </source>
</evidence>
<comment type="caution">
    <text evidence="1">The sequence shown here is derived from an EMBL/GenBank/DDBJ whole genome shotgun (WGS) entry which is preliminary data.</text>
</comment>
<protein>
    <submittedName>
        <fullName evidence="1">SRPBCC family protein</fullName>
    </submittedName>
</protein>
<accession>A0ABS3YAX6</accession>
<reference evidence="2" key="1">
    <citation type="submission" date="2021-03" db="EMBL/GenBank/DDBJ databases">
        <title>Assistant Professor.</title>
        <authorList>
            <person name="Huq M.A."/>
        </authorList>
    </citation>
    <scope>NUCLEOTIDE SEQUENCE [LARGE SCALE GENOMIC DNA]</scope>
    <source>
        <strain evidence="2">MAH-28</strain>
    </source>
</reference>
<organism evidence="1 2">
    <name type="scientific">Chitinophaga chungangae</name>
    <dbReference type="NCBI Taxonomy" id="2821488"/>
    <lineage>
        <taxon>Bacteria</taxon>
        <taxon>Pseudomonadati</taxon>
        <taxon>Bacteroidota</taxon>
        <taxon>Chitinophagia</taxon>
        <taxon>Chitinophagales</taxon>
        <taxon>Chitinophagaceae</taxon>
        <taxon>Chitinophaga</taxon>
    </lineage>
</organism>
<proteinExistence type="predicted"/>
<dbReference type="Proteomes" id="UP000679126">
    <property type="component" value="Unassembled WGS sequence"/>
</dbReference>
<sequence>MSRTYRIHAKQILPVTIGQAWDYFSRAENLPFITPASLALRVTSAPQEGPVYAGQLIEYTIRPLLGIPLYWMTEITHVEHQRFFADEQRFGPYSFWHHQHHFREVSDGVEMTDMVHYRIPLGWLGDLANSLFVARQLKELFSYRSGIIPSVLKELH</sequence>
<dbReference type="SUPFAM" id="SSF55961">
    <property type="entry name" value="Bet v1-like"/>
    <property type="match status" value="1"/>
</dbReference>
<dbReference type="InterPro" id="IPR023393">
    <property type="entry name" value="START-like_dom_sf"/>
</dbReference>
<dbReference type="Gene3D" id="3.30.530.20">
    <property type="match status" value="1"/>
</dbReference>
<evidence type="ECO:0000313" key="1">
    <source>
        <dbReference type="EMBL" id="MBO9151832.1"/>
    </source>
</evidence>
<keyword evidence="2" id="KW-1185">Reference proteome</keyword>
<dbReference type="RefSeq" id="WP_209144408.1">
    <property type="nucleotide sequence ID" value="NZ_JAGHKP010000001.1"/>
</dbReference>
<name>A0ABS3YAX6_9BACT</name>
<dbReference type="CDD" id="cd07820">
    <property type="entry name" value="SRPBCC_3"/>
    <property type="match status" value="1"/>
</dbReference>